<keyword evidence="7" id="KW-0539">Nucleus</keyword>
<dbReference type="GO" id="GO:0003677">
    <property type="term" value="F:DNA binding"/>
    <property type="evidence" value="ECO:0007669"/>
    <property type="project" value="UniProtKB-KW"/>
</dbReference>
<dbReference type="InterPro" id="IPR007219">
    <property type="entry name" value="XnlR_reg_dom"/>
</dbReference>
<feature type="compositionally biased region" description="Low complexity" evidence="8">
    <location>
        <begin position="129"/>
        <end position="146"/>
    </location>
</feature>
<dbReference type="GO" id="GO:0008270">
    <property type="term" value="F:zinc ion binding"/>
    <property type="evidence" value="ECO:0007669"/>
    <property type="project" value="InterPro"/>
</dbReference>
<dbReference type="Proteomes" id="UP000078237">
    <property type="component" value="Unassembled WGS sequence"/>
</dbReference>
<keyword evidence="4" id="KW-0805">Transcription regulation</keyword>
<keyword evidence="2" id="KW-0479">Metal-binding</keyword>
<dbReference type="CDD" id="cd12148">
    <property type="entry name" value="fungal_TF_MHR"/>
    <property type="match status" value="1"/>
</dbReference>
<feature type="domain" description="Zn(2)-C6 fungal-type" evidence="9">
    <location>
        <begin position="49"/>
        <end position="81"/>
    </location>
</feature>
<comment type="subcellular location">
    <subcellularLocation>
        <location evidence="1">Nucleus</location>
    </subcellularLocation>
</comment>
<feature type="region of interest" description="Disordered" evidence="8">
    <location>
        <begin position="1"/>
        <end position="44"/>
    </location>
</feature>
<dbReference type="AlphaFoldDB" id="A0A175VXA1"/>
<name>A0A175VXA1_9PEZI</name>
<evidence type="ECO:0000256" key="4">
    <source>
        <dbReference type="ARBA" id="ARBA00023015"/>
    </source>
</evidence>
<dbReference type="PROSITE" id="PS00463">
    <property type="entry name" value="ZN2_CY6_FUNGAL_1"/>
    <property type="match status" value="1"/>
</dbReference>
<dbReference type="SMART" id="SM00906">
    <property type="entry name" value="Fungal_trans"/>
    <property type="match status" value="1"/>
</dbReference>
<evidence type="ECO:0000313" key="10">
    <source>
        <dbReference type="EMBL" id="KXX76157.1"/>
    </source>
</evidence>
<dbReference type="Gene3D" id="4.10.240.10">
    <property type="entry name" value="Zn(2)-C6 fungal-type DNA-binding domain"/>
    <property type="match status" value="1"/>
</dbReference>
<dbReference type="PANTHER" id="PTHR31313">
    <property type="entry name" value="TY1 ENHANCER ACTIVATOR"/>
    <property type="match status" value="1"/>
</dbReference>
<comment type="caution">
    <text evidence="10">The sequence shown here is derived from an EMBL/GenBank/DDBJ whole genome shotgun (WGS) entry which is preliminary data.</text>
</comment>
<evidence type="ECO:0000256" key="2">
    <source>
        <dbReference type="ARBA" id="ARBA00022723"/>
    </source>
</evidence>
<dbReference type="GO" id="GO:0000981">
    <property type="term" value="F:DNA-binding transcription factor activity, RNA polymerase II-specific"/>
    <property type="evidence" value="ECO:0007669"/>
    <property type="project" value="InterPro"/>
</dbReference>
<dbReference type="PROSITE" id="PS50048">
    <property type="entry name" value="ZN2_CY6_FUNGAL_2"/>
    <property type="match status" value="1"/>
</dbReference>
<keyword evidence="3" id="KW-0862">Zinc</keyword>
<evidence type="ECO:0000256" key="8">
    <source>
        <dbReference type="SAM" id="MobiDB-lite"/>
    </source>
</evidence>
<evidence type="ECO:0000256" key="7">
    <source>
        <dbReference type="ARBA" id="ARBA00023242"/>
    </source>
</evidence>
<feature type="compositionally biased region" description="Low complexity" evidence="8">
    <location>
        <begin position="855"/>
        <end position="870"/>
    </location>
</feature>
<sequence length="1050" mass="115118">MASTGAATGKRRSPSAGESDRSSPDHTFSPAPSARSSNKQHIRHRASIACASCRERRIRCVVQEGETECAQCRRTGATCIIKDDDERRRPISKAYMSSLSNRIALLEEMLKKHGVVPPPAVHPPKTRQEAQARQQQEQQHEQQQAHGSGRPTNSETDLSGVPANQPPTPPGSGDEEVSMSEPTQQNDVATAVSYTSFIPLIDPVLLQDVEQRKDTGLRRLLCPRGNHTFDHSAGRVRYFGPTANSHVYAKSSWFGAQGRPDQARRAERVLGALRPSTHDHLMRCFWEFYNSSQQVVDEIAFETGRAAQDQHFYSPFLHITMLAIGYRFADWDREDVKRITLGNRESTLHQESKSMLEMELENPGGIPSVQALLLLADLECGVGRDTAGWMYSGMANRLAFDIGLHVSRSEAEVTELERLCRRRVMAACVMFDRKWALLLGRPTSIKIQDVAIDVLPVASGKPQSNHNMGPSVASHAAVYQQLFELMELAGKAADFQNSMYGVTPAFSAKGAEDRAYLHFLALERLFQNWYRRLPENLAWKPANIKSGHMGFFMLHQQFHVCLILLHRPWAKYGPMSFNGAVTARYPSPDSPGHEKELHSWINPLPQHDNRASLSRSMCTQHAVRVARIFWHHRQRFDGRRIGLSGVQHAGTAALALLAALAHKSAELDRHSNLRYLQVLSTAIYDMSHSYQPAARMYHLLKTMLVDIRSEMVKWGGFDVSTVTGRFHHGNSALFGGSRWAPASTHDGHLPTARLESVSGEYRAAKRRRLSSQSNTDLPCLGPNGHQGCSNPPGSSQSLENSNSATKGQVSFDTAGASNKSTFDLDLLHASFIDFMDGGAPSQDWASTTSAPDPAENPNPNSTPSESTPSHNAVDMAIEEWLAEPYETTIVTPPTSAPQQRNNTTKPQAELAPPTELEAFTELILPSCIDGVSNNNNDDADLLALRLGDLPDAGDGSADGGGSTGMEWIVGAPPPVARLPMGEVEPRPPVAPVTLDDLVQSVEEAVGSARARAQAKAQAKTRAAAAAAVGKGRAGEDSPVVRNRELDYLAL</sequence>
<dbReference type="GO" id="GO:0006351">
    <property type="term" value="P:DNA-templated transcription"/>
    <property type="evidence" value="ECO:0007669"/>
    <property type="project" value="InterPro"/>
</dbReference>
<dbReference type="SMART" id="SM00066">
    <property type="entry name" value="GAL4"/>
    <property type="match status" value="1"/>
</dbReference>
<evidence type="ECO:0000256" key="3">
    <source>
        <dbReference type="ARBA" id="ARBA00022833"/>
    </source>
</evidence>
<dbReference type="InterPro" id="IPR001138">
    <property type="entry name" value="Zn2Cys6_DnaBD"/>
</dbReference>
<dbReference type="GO" id="GO:0005634">
    <property type="term" value="C:nucleus"/>
    <property type="evidence" value="ECO:0007669"/>
    <property type="project" value="UniProtKB-SubCell"/>
</dbReference>
<accession>A0A175VXA1</accession>
<feature type="region of interest" description="Disordered" evidence="8">
    <location>
        <begin position="115"/>
        <end position="185"/>
    </location>
</feature>
<feature type="region of interest" description="Disordered" evidence="8">
    <location>
        <begin position="765"/>
        <end position="811"/>
    </location>
</feature>
<protein>
    <submittedName>
        <fullName evidence="10">Nitrogen assimilation transcription factor nirA</fullName>
    </submittedName>
</protein>
<dbReference type="EMBL" id="LCTW02000226">
    <property type="protein sequence ID" value="KXX76157.1"/>
    <property type="molecule type" value="Genomic_DNA"/>
</dbReference>
<dbReference type="Pfam" id="PF04082">
    <property type="entry name" value="Fungal_trans"/>
    <property type="match status" value="1"/>
</dbReference>
<feature type="compositionally biased region" description="Polar residues" evidence="8">
    <location>
        <begin position="890"/>
        <end position="906"/>
    </location>
</feature>
<keyword evidence="5" id="KW-0238">DNA-binding</keyword>
<dbReference type="OrthoDB" id="2154091at2759"/>
<organism evidence="10 11">
    <name type="scientific">Madurella mycetomatis</name>
    <dbReference type="NCBI Taxonomy" id="100816"/>
    <lineage>
        <taxon>Eukaryota</taxon>
        <taxon>Fungi</taxon>
        <taxon>Dikarya</taxon>
        <taxon>Ascomycota</taxon>
        <taxon>Pezizomycotina</taxon>
        <taxon>Sordariomycetes</taxon>
        <taxon>Sordariomycetidae</taxon>
        <taxon>Sordariales</taxon>
        <taxon>Sordariales incertae sedis</taxon>
        <taxon>Madurella</taxon>
    </lineage>
</organism>
<dbReference type="VEuPathDB" id="FungiDB:MMYC01_207360"/>
<evidence type="ECO:0000259" key="9">
    <source>
        <dbReference type="PROSITE" id="PS50048"/>
    </source>
</evidence>
<feature type="region of interest" description="Disordered" evidence="8">
    <location>
        <begin position="840"/>
        <end position="870"/>
    </location>
</feature>
<keyword evidence="11" id="KW-1185">Reference proteome</keyword>
<evidence type="ECO:0000313" key="11">
    <source>
        <dbReference type="Proteomes" id="UP000078237"/>
    </source>
</evidence>
<evidence type="ECO:0000256" key="5">
    <source>
        <dbReference type="ARBA" id="ARBA00023125"/>
    </source>
</evidence>
<dbReference type="CDD" id="cd00067">
    <property type="entry name" value="GAL4"/>
    <property type="match status" value="1"/>
</dbReference>
<feature type="region of interest" description="Disordered" evidence="8">
    <location>
        <begin position="890"/>
        <end position="911"/>
    </location>
</feature>
<dbReference type="SUPFAM" id="SSF57701">
    <property type="entry name" value="Zn2/Cys6 DNA-binding domain"/>
    <property type="match status" value="1"/>
</dbReference>
<proteinExistence type="predicted"/>
<dbReference type="InterPro" id="IPR051615">
    <property type="entry name" value="Transcr_Regulatory_Elem"/>
</dbReference>
<dbReference type="InterPro" id="IPR036864">
    <property type="entry name" value="Zn2-C6_fun-type_DNA-bd_sf"/>
</dbReference>
<reference evidence="10 11" key="1">
    <citation type="journal article" date="2016" name="Genome Announc.">
        <title>Genome Sequence of Madurella mycetomatis mm55, Isolated from a Human Mycetoma Case in Sudan.</title>
        <authorList>
            <person name="Smit S."/>
            <person name="Derks M.F."/>
            <person name="Bervoets S."/>
            <person name="Fahal A."/>
            <person name="van Leeuwen W."/>
            <person name="van Belkum A."/>
            <person name="van de Sande W.W."/>
        </authorList>
    </citation>
    <scope>NUCLEOTIDE SEQUENCE [LARGE SCALE GENOMIC DNA]</scope>
    <source>
        <strain evidence="11">mm55</strain>
    </source>
</reference>
<feature type="compositionally biased region" description="Polar residues" evidence="8">
    <location>
        <begin position="786"/>
        <end position="811"/>
    </location>
</feature>
<keyword evidence="6" id="KW-0804">Transcription</keyword>
<evidence type="ECO:0000256" key="6">
    <source>
        <dbReference type="ARBA" id="ARBA00023163"/>
    </source>
</evidence>
<gene>
    <name evidence="10" type="ORF">MMYC01_207360</name>
</gene>
<dbReference type="PANTHER" id="PTHR31313:SF81">
    <property type="entry name" value="TY1 ENHANCER ACTIVATOR"/>
    <property type="match status" value="1"/>
</dbReference>
<dbReference type="STRING" id="100816.A0A175VXA1"/>
<evidence type="ECO:0000256" key="1">
    <source>
        <dbReference type="ARBA" id="ARBA00004123"/>
    </source>
</evidence>
<dbReference type="Pfam" id="PF00172">
    <property type="entry name" value="Zn_clus"/>
    <property type="match status" value="1"/>
</dbReference>